<feature type="transmembrane region" description="Helical" evidence="10">
    <location>
        <begin position="54"/>
        <end position="76"/>
    </location>
</feature>
<keyword evidence="8" id="KW-0560">Oxidoreductase</keyword>
<reference evidence="11 12" key="1">
    <citation type="submission" date="2018-08" db="EMBL/GenBank/DDBJ databases">
        <title>Genomic Encyclopedia of Type Strains, Phase III (KMG-III): the genomes of soil and plant-associated and newly described type strains.</title>
        <authorList>
            <person name="Whitman W."/>
        </authorList>
    </citation>
    <scope>NUCLEOTIDE SEQUENCE [LARGE SCALE GENOMIC DNA]</scope>
    <source>
        <strain evidence="11 12">CGMCC 1.10966</strain>
    </source>
</reference>
<evidence type="ECO:0000313" key="11">
    <source>
        <dbReference type="EMBL" id="REE55354.1"/>
    </source>
</evidence>
<sequence>MAQNNAIGHGGHGGHGDHAGHHGSLTEYVIGFLLSIILTVIPILAVVDDWMGRTATIILLLATAALQFGVQLLFFMHLREEQGPRYNLVTLILGLIVVVVVVYGSIWIMDHNKMY</sequence>
<evidence type="ECO:0000256" key="9">
    <source>
        <dbReference type="ARBA" id="ARBA00023136"/>
    </source>
</evidence>
<evidence type="ECO:0000256" key="2">
    <source>
        <dbReference type="ARBA" id="ARBA00008079"/>
    </source>
</evidence>
<gene>
    <name evidence="11" type="ORF">A8990_1726</name>
</gene>
<evidence type="ECO:0000256" key="4">
    <source>
        <dbReference type="ARBA" id="ARBA00022475"/>
    </source>
</evidence>
<keyword evidence="9 10" id="KW-0472">Membrane</keyword>
<evidence type="ECO:0000256" key="7">
    <source>
        <dbReference type="ARBA" id="ARBA00022989"/>
    </source>
</evidence>
<comment type="caution">
    <text evidence="11">The sequence shown here is derived from an EMBL/GenBank/DDBJ whole genome shotgun (WGS) entry which is preliminary data.</text>
</comment>
<dbReference type="GO" id="GO:0015078">
    <property type="term" value="F:proton transmembrane transporter activity"/>
    <property type="evidence" value="ECO:0007669"/>
    <property type="project" value="TreeGrafter"/>
</dbReference>
<dbReference type="OrthoDB" id="2375888at2"/>
<accession>A0A3D9Q366</accession>
<keyword evidence="12" id="KW-1185">Reference proteome</keyword>
<feature type="transmembrane region" description="Helical" evidence="10">
    <location>
        <begin position="28"/>
        <end position="47"/>
    </location>
</feature>
<dbReference type="PANTHER" id="PTHR36835">
    <property type="entry name" value="CYTOCHROME BO(3) UBIQUINOL OXIDASE SUBUNIT 4"/>
    <property type="match status" value="1"/>
</dbReference>
<protein>
    <submittedName>
        <fullName evidence="11">Cytochrome bo3 quinol oxidase subunit 4</fullName>
    </submittedName>
</protein>
<dbReference type="EMBL" id="QTTN01000072">
    <property type="protein sequence ID" value="REE55354.1"/>
    <property type="molecule type" value="Genomic_DNA"/>
</dbReference>
<dbReference type="AlphaFoldDB" id="A0A3D9Q366"/>
<dbReference type="InterPro" id="IPR005171">
    <property type="entry name" value="Cyt_c_oxidase_su4_prok"/>
</dbReference>
<dbReference type="GO" id="GO:0009319">
    <property type="term" value="C:cytochrome o ubiquinol oxidase complex"/>
    <property type="evidence" value="ECO:0007669"/>
    <property type="project" value="TreeGrafter"/>
</dbReference>
<evidence type="ECO:0000256" key="6">
    <source>
        <dbReference type="ARBA" id="ARBA00022982"/>
    </source>
</evidence>
<evidence type="ECO:0000256" key="1">
    <source>
        <dbReference type="ARBA" id="ARBA00004651"/>
    </source>
</evidence>
<dbReference type="InterPro" id="IPR050968">
    <property type="entry name" value="Cytochrome_c_oxidase_bac_sub4"/>
</dbReference>
<dbReference type="GO" id="GO:0015990">
    <property type="term" value="P:electron transport coupled proton transport"/>
    <property type="evidence" value="ECO:0007669"/>
    <property type="project" value="InterPro"/>
</dbReference>
<dbReference type="InterPro" id="IPR014210">
    <property type="entry name" value="Cyt_o_ubiqinol_oxidase_su4"/>
</dbReference>
<dbReference type="GO" id="GO:0009486">
    <property type="term" value="F:cytochrome bo3 ubiquinol oxidase activity"/>
    <property type="evidence" value="ECO:0007669"/>
    <property type="project" value="InterPro"/>
</dbReference>
<keyword evidence="3" id="KW-0813">Transport</keyword>
<comment type="similarity">
    <text evidence="2">Belongs to the cytochrome c oxidase bacterial subunit 4 family.</text>
</comment>
<dbReference type="RefSeq" id="WP_116192827.1">
    <property type="nucleotide sequence ID" value="NZ_QTTN01000072.1"/>
</dbReference>
<dbReference type="PANTHER" id="PTHR36835:SF1">
    <property type="entry name" value="CYTOCHROME BO(3) UBIQUINOL OXIDASE SUBUNIT 4"/>
    <property type="match status" value="1"/>
</dbReference>
<evidence type="ECO:0000256" key="3">
    <source>
        <dbReference type="ARBA" id="ARBA00022448"/>
    </source>
</evidence>
<dbReference type="Pfam" id="PF03626">
    <property type="entry name" value="COX4_pro"/>
    <property type="match status" value="1"/>
</dbReference>
<name>A0A3D9Q366_9BACL</name>
<evidence type="ECO:0000256" key="8">
    <source>
        <dbReference type="ARBA" id="ARBA00023002"/>
    </source>
</evidence>
<comment type="subcellular location">
    <subcellularLocation>
        <location evidence="1">Cell membrane</location>
        <topology evidence="1">Multi-pass membrane protein</topology>
    </subcellularLocation>
</comment>
<evidence type="ECO:0000313" key="12">
    <source>
        <dbReference type="Proteomes" id="UP000256304"/>
    </source>
</evidence>
<dbReference type="Proteomes" id="UP000256304">
    <property type="component" value="Unassembled WGS sequence"/>
</dbReference>
<keyword evidence="6" id="KW-0249">Electron transport</keyword>
<evidence type="ECO:0000256" key="5">
    <source>
        <dbReference type="ARBA" id="ARBA00022692"/>
    </source>
</evidence>
<dbReference type="NCBIfam" id="TIGR02847">
    <property type="entry name" value="CyoD"/>
    <property type="match status" value="1"/>
</dbReference>
<organism evidence="11 12">
    <name type="scientific">Paenibacillus taihuensis</name>
    <dbReference type="NCBI Taxonomy" id="1156355"/>
    <lineage>
        <taxon>Bacteria</taxon>
        <taxon>Bacillati</taxon>
        <taxon>Bacillota</taxon>
        <taxon>Bacilli</taxon>
        <taxon>Bacillales</taxon>
        <taxon>Paenibacillaceae</taxon>
        <taxon>Paenibacillus</taxon>
    </lineage>
</organism>
<keyword evidence="4" id="KW-1003">Cell membrane</keyword>
<feature type="transmembrane region" description="Helical" evidence="10">
    <location>
        <begin position="88"/>
        <end position="109"/>
    </location>
</feature>
<dbReference type="GO" id="GO:0005886">
    <property type="term" value="C:plasma membrane"/>
    <property type="evidence" value="ECO:0007669"/>
    <property type="project" value="UniProtKB-SubCell"/>
</dbReference>
<evidence type="ECO:0000256" key="10">
    <source>
        <dbReference type="SAM" id="Phobius"/>
    </source>
</evidence>
<proteinExistence type="inferred from homology"/>
<keyword evidence="5 10" id="KW-0812">Transmembrane</keyword>
<keyword evidence="7 10" id="KW-1133">Transmembrane helix</keyword>
<dbReference type="GO" id="GO:0019646">
    <property type="term" value="P:aerobic electron transport chain"/>
    <property type="evidence" value="ECO:0007669"/>
    <property type="project" value="TreeGrafter"/>
</dbReference>